<evidence type="ECO:0000256" key="2">
    <source>
        <dbReference type="ARBA" id="ARBA00022448"/>
    </source>
</evidence>
<sequence>MGQSEADMVYGMGWLMMFRRILLHAALRRALPAYSNEVIMMLHGASLASIVTLMDITGAARKIYARYYLPFERHSSRQG</sequence>
<dbReference type="InterPro" id="IPR051322">
    <property type="entry name" value="AA_ABC_Transporter_Permease"/>
</dbReference>
<evidence type="ECO:0000313" key="9">
    <source>
        <dbReference type="Proteomes" id="UP000575898"/>
    </source>
</evidence>
<evidence type="ECO:0000256" key="3">
    <source>
        <dbReference type="ARBA" id="ARBA00022475"/>
    </source>
</evidence>
<dbReference type="Gene3D" id="1.10.3720.10">
    <property type="entry name" value="MetI-like"/>
    <property type="match status" value="1"/>
</dbReference>
<organism evidence="8 9">
    <name type="scientific">Chitinivorax tropicus</name>
    <dbReference type="NCBI Taxonomy" id="714531"/>
    <lineage>
        <taxon>Bacteria</taxon>
        <taxon>Pseudomonadati</taxon>
        <taxon>Pseudomonadota</taxon>
        <taxon>Betaproteobacteria</taxon>
        <taxon>Chitinivorax</taxon>
    </lineage>
</organism>
<dbReference type="Proteomes" id="UP000575898">
    <property type="component" value="Unassembled WGS sequence"/>
</dbReference>
<dbReference type="InterPro" id="IPR035906">
    <property type="entry name" value="MetI-like_sf"/>
</dbReference>
<evidence type="ECO:0000256" key="6">
    <source>
        <dbReference type="ARBA" id="ARBA00023136"/>
    </source>
</evidence>
<dbReference type="GO" id="GO:0006865">
    <property type="term" value="P:amino acid transport"/>
    <property type="evidence" value="ECO:0007669"/>
    <property type="project" value="TreeGrafter"/>
</dbReference>
<keyword evidence="9" id="KW-1185">Reference proteome</keyword>
<dbReference type="SUPFAM" id="SSF161098">
    <property type="entry name" value="MetI-like"/>
    <property type="match status" value="1"/>
</dbReference>
<keyword evidence="6 7" id="KW-0472">Membrane</keyword>
<protein>
    <submittedName>
        <fullName evidence="8">ABC-type arginine/histidine transport system permease subunit</fullName>
    </submittedName>
</protein>
<reference evidence="8 9" key="1">
    <citation type="submission" date="2020-08" db="EMBL/GenBank/DDBJ databases">
        <title>Genomic Encyclopedia of Type Strains, Phase IV (KMG-IV): sequencing the most valuable type-strain genomes for metagenomic binning, comparative biology and taxonomic classification.</title>
        <authorList>
            <person name="Goeker M."/>
        </authorList>
    </citation>
    <scope>NUCLEOTIDE SEQUENCE [LARGE SCALE GENOMIC DNA]</scope>
    <source>
        <strain evidence="8 9">DSM 27165</strain>
    </source>
</reference>
<keyword evidence="5 7" id="KW-1133">Transmembrane helix</keyword>
<dbReference type="PANTHER" id="PTHR30450:SF2">
    <property type="entry name" value="ABC TRANSPORTER PERMEASE PROTEIN"/>
    <property type="match status" value="1"/>
</dbReference>
<evidence type="ECO:0000256" key="7">
    <source>
        <dbReference type="SAM" id="Phobius"/>
    </source>
</evidence>
<name>A0A840MIH7_9PROT</name>
<dbReference type="PANTHER" id="PTHR30450">
    <property type="entry name" value="ABC TRANSPORTER PERMEASE"/>
    <property type="match status" value="1"/>
</dbReference>
<comment type="subcellular location">
    <subcellularLocation>
        <location evidence="1">Cell membrane</location>
        <topology evidence="1">Multi-pass membrane protein</topology>
    </subcellularLocation>
</comment>
<proteinExistence type="predicted"/>
<keyword evidence="2" id="KW-0813">Transport</keyword>
<evidence type="ECO:0000256" key="4">
    <source>
        <dbReference type="ARBA" id="ARBA00022692"/>
    </source>
</evidence>
<evidence type="ECO:0000313" key="8">
    <source>
        <dbReference type="EMBL" id="MBB5016999.1"/>
    </source>
</evidence>
<evidence type="ECO:0000256" key="1">
    <source>
        <dbReference type="ARBA" id="ARBA00004651"/>
    </source>
</evidence>
<dbReference type="AlphaFoldDB" id="A0A840MIH7"/>
<keyword evidence="4 7" id="KW-0812">Transmembrane</keyword>
<evidence type="ECO:0000256" key="5">
    <source>
        <dbReference type="ARBA" id="ARBA00022989"/>
    </source>
</evidence>
<dbReference type="EMBL" id="JACHHY010000001">
    <property type="protein sequence ID" value="MBB5016999.1"/>
    <property type="molecule type" value="Genomic_DNA"/>
</dbReference>
<comment type="caution">
    <text evidence="8">The sequence shown here is derived from an EMBL/GenBank/DDBJ whole genome shotgun (WGS) entry which is preliminary data.</text>
</comment>
<dbReference type="GO" id="GO:0005886">
    <property type="term" value="C:plasma membrane"/>
    <property type="evidence" value="ECO:0007669"/>
    <property type="project" value="UniProtKB-SubCell"/>
</dbReference>
<keyword evidence="3" id="KW-1003">Cell membrane</keyword>
<gene>
    <name evidence="8" type="ORF">HNQ59_000261</name>
</gene>
<feature type="transmembrane region" description="Helical" evidence="7">
    <location>
        <begin position="45"/>
        <end position="64"/>
    </location>
</feature>
<accession>A0A840MIH7</accession>